<dbReference type="Proteomes" id="UP000605427">
    <property type="component" value="Unassembled WGS sequence"/>
</dbReference>
<name>A0ABQ1ZPJ6_9BACL</name>
<gene>
    <name evidence="2" type="ORF">GCM10007362_11550</name>
</gene>
<keyword evidence="3" id="KW-1185">Reference proteome</keyword>
<organism evidence="2 3">
    <name type="scientific">Saccharibacillus endophyticus</name>
    <dbReference type="NCBI Taxonomy" id="2060666"/>
    <lineage>
        <taxon>Bacteria</taxon>
        <taxon>Bacillati</taxon>
        <taxon>Bacillota</taxon>
        <taxon>Bacilli</taxon>
        <taxon>Bacillales</taxon>
        <taxon>Paenibacillaceae</taxon>
        <taxon>Saccharibacillus</taxon>
    </lineage>
</organism>
<protein>
    <submittedName>
        <fullName evidence="2">Uncharacterized protein</fullName>
    </submittedName>
</protein>
<feature type="region of interest" description="Disordered" evidence="1">
    <location>
        <begin position="1"/>
        <end position="33"/>
    </location>
</feature>
<sequence length="57" mass="6139">MQSFNPRTRTECDCTHSNPKPGKASRVKKCEPPGDLLGASGSHFFPGLAQLNLPEKG</sequence>
<feature type="region of interest" description="Disordered" evidence="1">
    <location>
        <begin position="38"/>
        <end position="57"/>
    </location>
</feature>
<evidence type="ECO:0000313" key="3">
    <source>
        <dbReference type="Proteomes" id="UP000605427"/>
    </source>
</evidence>
<proteinExistence type="predicted"/>
<evidence type="ECO:0000313" key="2">
    <source>
        <dbReference type="EMBL" id="GGH72938.1"/>
    </source>
</evidence>
<reference evidence="3" key="1">
    <citation type="journal article" date="2019" name="Int. J. Syst. Evol. Microbiol.">
        <title>The Global Catalogue of Microorganisms (GCM) 10K type strain sequencing project: providing services to taxonomists for standard genome sequencing and annotation.</title>
        <authorList>
            <consortium name="The Broad Institute Genomics Platform"/>
            <consortium name="The Broad Institute Genome Sequencing Center for Infectious Disease"/>
            <person name="Wu L."/>
            <person name="Ma J."/>
        </authorList>
    </citation>
    <scope>NUCLEOTIDE SEQUENCE [LARGE SCALE GENOMIC DNA]</scope>
    <source>
        <strain evidence="3">CCM 8702</strain>
    </source>
</reference>
<accession>A0ABQ1ZPJ6</accession>
<dbReference type="EMBL" id="BMDD01000001">
    <property type="protein sequence ID" value="GGH72938.1"/>
    <property type="molecule type" value="Genomic_DNA"/>
</dbReference>
<evidence type="ECO:0000256" key="1">
    <source>
        <dbReference type="SAM" id="MobiDB-lite"/>
    </source>
</evidence>
<comment type="caution">
    <text evidence="2">The sequence shown here is derived from an EMBL/GenBank/DDBJ whole genome shotgun (WGS) entry which is preliminary data.</text>
</comment>